<name>A0A5C3M2S2_9AGAR</name>
<evidence type="ECO:0000313" key="3">
    <source>
        <dbReference type="EMBL" id="TFK39684.1"/>
    </source>
</evidence>
<keyword evidence="1" id="KW-0812">Transmembrane</keyword>
<dbReference type="EMBL" id="ML213598">
    <property type="protein sequence ID" value="TFK39684.1"/>
    <property type="molecule type" value="Genomic_DNA"/>
</dbReference>
<dbReference type="Proteomes" id="UP000308652">
    <property type="component" value="Unassembled WGS sequence"/>
</dbReference>
<evidence type="ECO:0000259" key="2">
    <source>
        <dbReference type="Pfam" id="PF20151"/>
    </source>
</evidence>
<feature type="transmembrane region" description="Helical" evidence="1">
    <location>
        <begin position="20"/>
        <end position="36"/>
    </location>
</feature>
<dbReference type="InterPro" id="IPR045340">
    <property type="entry name" value="DUF6533"/>
</dbReference>
<dbReference type="OrthoDB" id="3251775at2759"/>
<dbReference type="AlphaFoldDB" id="A0A5C3M2S2"/>
<sequence length="313" mass="35769">MTWNFTLDDFYLALVSINEARYAIIAMYALVTYELLSCMEDEIRLIHCARWTKIKGAYLACRYYPLILWPFVMWSYVGDHTREVCLVVGRPMHAFLAPCLFFPQAVMAMRAWAFSGRNTYIMCLLLVCWTALVGVDIWVFCTHLYMPPAELYLVLFRTGCFPNYGEGITAMRIGYSMLAAVLMDLISLIVVLAFCHIKRSREVSLGRYFVKQGLVSFAFVTVLNISSAILYFRPPSFRTGVGLPLILIIGNLVACRVILDLRSKTLPTESQIEQQNSRIIRLAFDQIRTHPRDDWTIAIFDASLPLPISLPIT</sequence>
<keyword evidence="1" id="KW-1133">Transmembrane helix</keyword>
<feature type="transmembrane region" description="Helical" evidence="1">
    <location>
        <begin position="57"/>
        <end position="77"/>
    </location>
</feature>
<reference evidence="3 4" key="1">
    <citation type="journal article" date="2019" name="Nat. Ecol. Evol.">
        <title>Megaphylogeny resolves global patterns of mushroom evolution.</title>
        <authorList>
            <person name="Varga T."/>
            <person name="Krizsan K."/>
            <person name="Foldi C."/>
            <person name="Dima B."/>
            <person name="Sanchez-Garcia M."/>
            <person name="Sanchez-Ramirez S."/>
            <person name="Szollosi G.J."/>
            <person name="Szarkandi J.G."/>
            <person name="Papp V."/>
            <person name="Albert L."/>
            <person name="Andreopoulos W."/>
            <person name="Angelini C."/>
            <person name="Antonin V."/>
            <person name="Barry K.W."/>
            <person name="Bougher N.L."/>
            <person name="Buchanan P."/>
            <person name="Buyck B."/>
            <person name="Bense V."/>
            <person name="Catcheside P."/>
            <person name="Chovatia M."/>
            <person name="Cooper J."/>
            <person name="Damon W."/>
            <person name="Desjardin D."/>
            <person name="Finy P."/>
            <person name="Geml J."/>
            <person name="Haridas S."/>
            <person name="Hughes K."/>
            <person name="Justo A."/>
            <person name="Karasinski D."/>
            <person name="Kautmanova I."/>
            <person name="Kiss B."/>
            <person name="Kocsube S."/>
            <person name="Kotiranta H."/>
            <person name="LaButti K.M."/>
            <person name="Lechner B.E."/>
            <person name="Liimatainen K."/>
            <person name="Lipzen A."/>
            <person name="Lukacs Z."/>
            <person name="Mihaltcheva S."/>
            <person name="Morgado L.N."/>
            <person name="Niskanen T."/>
            <person name="Noordeloos M.E."/>
            <person name="Ohm R.A."/>
            <person name="Ortiz-Santana B."/>
            <person name="Ovrebo C."/>
            <person name="Racz N."/>
            <person name="Riley R."/>
            <person name="Savchenko A."/>
            <person name="Shiryaev A."/>
            <person name="Soop K."/>
            <person name="Spirin V."/>
            <person name="Szebenyi C."/>
            <person name="Tomsovsky M."/>
            <person name="Tulloss R.E."/>
            <person name="Uehling J."/>
            <person name="Grigoriev I.V."/>
            <person name="Vagvolgyi C."/>
            <person name="Papp T."/>
            <person name="Martin F.M."/>
            <person name="Miettinen O."/>
            <person name="Hibbett D.S."/>
            <person name="Nagy L.G."/>
        </authorList>
    </citation>
    <scope>NUCLEOTIDE SEQUENCE [LARGE SCALE GENOMIC DNA]</scope>
    <source>
        <strain evidence="3 4">CBS 166.37</strain>
    </source>
</reference>
<proteinExistence type="predicted"/>
<feature type="transmembrane region" description="Helical" evidence="1">
    <location>
        <begin position="173"/>
        <end position="194"/>
    </location>
</feature>
<feature type="transmembrane region" description="Helical" evidence="1">
    <location>
        <begin position="120"/>
        <end position="146"/>
    </location>
</feature>
<dbReference type="Pfam" id="PF20151">
    <property type="entry name" value="DUF6533"/>
    <property type="match status" value="1"/>
</dbReference>
<accession>A0A5C3M2S2</accession>
<keyword evidence="4" id="KW-1185">Reference proteome</keyword>
<feature type="transmembrane region" description="Helical" evidence="1">
    <location>
        <begin position="214"/>
        <end position="233"/>
    </location>
</feature>
<feature type="transmembrane region" description="Helical" evidence="1">
    <location>
        <begin position="239"/>
        <end position="259"/>
    </location>
</feature>
<protein>
    <recommendedName>
        <fullName evidence="2">DUF6533 domain-containing protein</fullName>
    </recommendedName>
</protein>
<feature type="domain" description="DUF6533" evidence="2">
    <location>
        <begin position="22"/>
        <end position="67"/>
    </location>
</feature>
<keyword evidence="1" id="KW-0472">Membrane</keyword>
<evidence type="ECO:0000313" key="4">
    <source>
        <dbReference type="Proteomes" id="UP000308652"/>
    </source>
</evidence>
<evidence type="ECO:0000256" key="1">
    <source>
        <dbReference type="SAM" id="Phobius"/>
    </source>
</evidence>
<organism evidence="3 4">
    <name type="scientific">Crucibulum laeve</name>
    <dbReference type="NCBI Taxonomy" id="68775"/>
    <lineage>
        <taxon>Eukaryota</taxon>
        <taxon>Fungi</taxon>
        <taxon>Dikarya</taxon>
        <taxon>Basidiomycota</taxon>
        <taxon>Agaricomycotina</taxon>
        <taxon>Agaricomycetes</taxon>
        <taxon>Agaricomycetidae</taxon>
        <taxon>Agaricales</taxon>
        <taxon>Agaricineae</taxon>
        <taxon>Nidulariaceae</taxon>
        <taxon>Crucibulum</taxon>
    </lineage>
</organism>
<feature type="transmembrane region" description="Helical" evidence="1">
    <location>
        <begin position="92"/>
        <end position="113"/>
    </location>
</feature>
<gene>
    <name evidence="3" type="ORF">BDQ12DRAFT_681018</name>
</gene>